<evidence type="ECO:0000256" key="3">
    <source>
        <dbReference type="ARBA" id="ARBA00022723"/>
    </source>
</evidence>
<reference evidence="10 11" key="1">
    <citation type="submission" date="2019-07" db="EMBL/GenBank/DDBJ databases">
        <title>Genomes of Cafeteria roenbergensis.</title>
        <authorList>
            <person name="Fischer M.G."/>
            <person name="Hackl T."/>
            <person name="Roman M."/>
        </authorList>
    </citation>
    <scope>NUCLEOTIDE SEQUENCE [LARGE SCALE GENOMIC DNA]</scope>
    <source>
        <strain evidence="10 11">BVI</strain>
    </source>
</reference>
<dbReference type="Gene3D" id="1.10.630.10">
    <property type="entry name" value="Cytochrome P450"/>
    <property type="match status" value="1"/>
</dbReference>
<evidence type="ECO:0000256" key="6">
    <source>
        <dbReference type="ARBA" id="ARBA00023033"/>
    </source>
</evidence>
<keyword evidence="11" id="KW-1185">Reference proteome</keyword>
<evidence type="ECO:0000313" key="11">
    <source>
        <dbReference type="Proteomes" id="UP000323011"/>
    </source>
</evidence>
<dbReference type="PANTHER" id="PTHR24291">
    <property type="entry name" value="CYTOCHROME P450 FAMILY 4"/>
    <property type="match status" value="1"/>
</dbReference>
<evidence type="ECO:0000256" key="1">
    <source>
        <dbReference type="ARBA" id="ARBA00010617"/>
    </source>
</evidence>
<evidence type="ECO:0000256" key="2">
    <source>
        <dbReference type="ARBA" id="ARBA00022617"/>
    </source>
</evidence>
<evidence type="ECO:0000313" key="10">
    <source>
        <dbReference type="EMBL" id="KAA0149118.1"/>
    </source>
</evidence>
<feature type="binding site" description="axial binding residue" evidence="7">
    <location>
        <position position="486"/>
    </location>
    <ligand>
        <name>heme</name>
        <dbReference type="ChEBI" id="CHEBI:30413"/>
    </ligand>
    <ligandPart>
        <name>Fe</name>
        <dbReference type="ChEBI" id="CHEBI:18248"/>
    </ligandPart>
</feature>
<protein>
    <recommendedName>
        <fullName evidence="12">Cytochrome P450</fullName>
    </recommendedName>
</protein>
<organism evidence="10 11">
    <name type="scientific">Cafeteria roenbergensis</name>
    <name type="common">Marine flagellate</name>
    <dbReference type="NCBI Taxonomy" id="33653"/>
    <lineage>
        <taxon>Eukaryota</taxon>
        <taxon>Sar</taxon>
        <taxon>Stramenopiles</taxon>
        <taxon>Bigyra</taxon>
        <taxon>Opalozoa</taxon>
        <taxon>Bicosoecida</taxon>
        <taxon>Cafeteriaceae</taxon>
        <taxon>Cafeteria</taxon>
    </lineage>
</organism>
<sequence>MAAQMLDVDALWHQLQASPPLMYATAGVAVLVLILSVILLRDTIMACRVSAVPGPAALPFVGHIPFLLSEPWNRFGEWARKYGDIYKIFIWGTPMVIVSSPELVKHILRDARDRFPKDNWSYSFFGPILGEGLVTASGASWAKQNQALKPKFKHAALRQYMRAFTGAASRLREAWAAMPSGSVVELDSTFRQVTLEVIAEVSLGLTPADASVLPELFGEIIDELNQRMWKPWRAFMPGEITHQRRIRELNDIVLGLIRKRKQEYAEAEGIPAGRRVLDEDEVLAAGASVDTGPRGGDFLDIMLQSESEFTDTEMLDELKTMLMAGHETTAMMLTWCTFLLAKHPDEMRKAVAEVDAAWEASGVDGPKDGKLGWAGIDRMTKDSDASGAPVDTYLHYALHEAMRIYTPVPVLAKCTRDEGEVLGGAPLPAGTKVMLCCVALHSDPKLWGSDVQAFRPERHRGSEHRKLPGKLYPFTFIPFSQGRRECVGRRLALVEAKTILSYMLRDFEITLAPGQTAEPRTDCYMMPLRPEGGMRVQIKPRVRH</sequence>
<comment type="caution">
    <text evidence="10">The sequence shown here is derived from an EMBL/GenBank/DDBJ whole genome shotgun (WGS) entry which is preliminary data.</text>
</comment>
<keyword evidence="2 7" id="KW-0349">Heme</keyword>
<dbReference type="SUPFAM" id="SSF48264">
    <property type="entry name" value="Cytochrome P450"/>
    <property type="match status" value="1"/>
</dbReference>
<keyword evidence="5 7" id="KW-0408">Iron</keyword>
<dbReference type="Proteomes" id="UP000323011">
    <property type="component" value="Unassembled WGS sequence"/>
</dbReference>
<evidence type="ECO:0008006" key="12">
    <source>
        <dbReference type="Google" id="ProtNLM"/>
    </source>
</evidence>
<keyword evidence="3 7" id="KW-0479">Metal-binding</keyword>
<evidence type="ECO:0000256" key="5">
    <source>
        <dbReference type="ARBA" id="ARBA00023004"/>
    </source>
</evidence>
<dbReference type="InterPro" id="IPR036396">
    <property type="entry name" value="Cyt_P450_sf"/>
</dbReference>
<evidence type="ECO:0000256" key="8">
    <source>
        <dbReference type="RuleBase" id="RU000461"/>
    </source>
</evidence>
<dbReference type="AlphaFoldDB" id="A0A5A8C8I2"/>
<dbReference type="OMA" id="FKMHRQP"/>
<feature type="transmembrane region" description="Helical" evidence="9">
    <location>
        <begin position="120"/>
        <end position="142"/>
    </location>
</feature>
<dbReference type="EMBL" id="VLTN01000046">
    <property type="protein sequence ID" value="KAA0149118.1"/>
    <property type="molecule type" value="Genomic_DNA"/>
</dbReference>
<dbReference type="GO" id="GO:0005506">
    <property type="term" value="F:iron ion binding"/>
    <property type="evidence" value="ECO:0007669"/>
    <property type="project" value="InterPro"/>
</dbReference>
<keyword evidence="9" id="KW-1133">Transmembrane helix</keyword>
<dbReference type="GO" id="GO:0004497">
    <property type="term" value="F:monooxygenase activity"/>
    <property type="evidence" value="ECO:0007669"/>
    <property type="project" value="UniProtKB-KW"/>
</dbReference>
<dbReference type="GO" id="GO:0020037">
    <property type="term" value="F:heme binding"/>
    <property type="evidence" value="ECO:0007669"/>
    <property type="project" value="InterPro"/>
</dbReference>
<evidence type="ECO:0000256" key="4">
    <source>
        <dbReference type="ARBA" id="ARBA00023002"/>
    </source>
</evidence>
<dbReference type="InterPro" id="IPR050196">
    <property type="entry name" value="Cytochrome_P450_Monoox"/>
</dbReference>
<name>A0A5A8C8I2_CAFRO</name>
<dbReference type="InterPro" id="IPR001128">
    <property type="entry name" value="Cyt_P450"/>
</dbReference>
<evidence type="ECO:0000256" key="7">
    <source>
        <dbReference type="PIRSR" id="PIRSR602401-1"/>
    </source>
</evidence>
<dbReference type="InterPro" id="IPR017972">
    <property type="entry name" value="Cyt_P450_CS"/>
</dbReference>
<proteinExistence type="inferred from homology"/>
<dbReference type="PRINTS" id="PR00463">
    <property type="entry name" value="EP450I"/>
</dbReference>
<feature type="transmembrane region" description="Helical" evidence="9">
    <location>
        <begin position="20"/>
        <end position="40"/>
    </location>
</feature>
<comment type="cofactor">
    <cofactor evidence="7">
        <name>heme</name>
        <dbReference type="ChEBI" id="CHEBI:30413"/>
    </cofactor>
</comment>
<comment type="similarity">
    <text evidence="1 8">Belongs to the cytochrome P450 family.</text>
</comment>
<evidence type="ECO:0000256" key="9">
    <source>
        <dbReference type="SAM" id="Phobius"/>
    </source>
</evidence>
<keyword evidence="6 8" id="KW-0503">Monooxygenase</keyword>
<dbReference type="Pfam" id="PF00067">
    <property type="entry name" value="p450"/>
    <property type="match status" value="1"/>
</dbReference>
<keyword evidence="9" id="KW-0472">Membrane</keyword>
<gene>
    <name evidence="10" type="ORF">FNF29_06206</name>
</gene>
<dbReference type="PRINTS" id="PR00385">
    <property type="entry name" value="P450"/>
</dbReference>
<dbReference type="InterPro" id="IPR002401">
    <property type="entry name" value="Cyt_P450_E_grp-I"/>
</dbReference>
<dbReference type="PANTHER" id="PTHR24291:SF50">
    <property type="entry name" value="BIFUNCTIONAL ALBAFLAVENONE MONOOXYGENASE_TERPENE SYNTHASE"/>
    <property type="match status" value="1"/>
</dbReference>
<dbReference type="PROSITE" id="PS00086">
    <property type="entry name" value="CYTOCHROME_P450"/>
    <property type="match status" value="1"/>
</dbReference>
<keyword evidence="9" id="KW-0812">Transmembrane</keyword>
<keyword evidence="4 8" id="KW-0560">Oxidoreductase</keyword>
<accession>A0A5A8C8I2</accession>
<dbReference type="GO" id="GO:0016705">
    <property type="term" value="F:oxidoreductase activity, acting on paired donors, with incorporation or reduction of molecular oxygen"/>
    <property type="evidence" value="ECO:0007669"/>
    <property type="project" value="InterPro"/>
</dbReference>